<dbReference type="OrthoDB" id="64291at2759"/>
<evidence type="ECO:0000256" key="1">
    <source>
        <dbReference type="SAM" id="MobiDB-lite"/>
    </source>
</evidence>
<keyword evidence="3" id="KW-1185">Reference proteome</keyword>
<sequence length="181" mass="20139">MSFVLVSSEDIFYGPTCISTEDSALHQQISDISDSTKYLTISSRRKKTEGSSGHKSDKSEKIKAKFEAKLKELKDKPEKAEKLKEKMEKMTVREKERIAVMDDKKVKFDPNSKALVIKVEDAPVRVLNKLAALGYQITPSSSGGSSGSAGGSRAGQVWTLFRPGYVPQMYPELNNLNIKDY</sequence>
<reference evidence="2" key="1">
    <citation type="submission" date="2020-11" db="EMBL/GenBank/DDBJ databases">
        <authorList>
            <person name="Tran Van P."/>
        </authorList>
    </citation>
    <scope>NUCLEOTIDE SEQUENCE</scope>
</reference>
<protein>
    <submittedName>
        <fullName evidence="2">Uncharacterized protein</fullName>
    </submittedName>
</protein>
<gene>
    <name evidence="2" type="ORF">ONB1V03_LOCUS5160</name>
</gene>
<dbReference type="EMBL" id="OC916815">
    <property type="protein sequence ID" value="CAD7645346.1"/>
    <property type="molecule type" value="Genomic_DNA"/>
</dbReference>
<proteinExistence type="predicted"/>
<feature type="compositionally biased region" description="Basic and acidic residues" evidence="1">
    <location>
        <begin position="48"/>
        <end position="61"/>
    </location>
</feature>
<feature type="region of interest" description="Disordered" evidence="1">
    <location>
        <begin position="42"/>
        <end position="61"/>
    </location>
</feature>
<dbReference type="AlphaFoldDB" id="A0A7R9LP92"/>
<name>A0A7R9LP92_9ACAR</name>
<accession>A0A7R9LP92</accession>
<organism evidence="2">
    <name type="scientific">Oppiella nova</name>
    <dbReference type="NCBI Taxonomy" id="334625"/>
    <lineage>
        <taxon>Eukaryota</taxon>
        <taxon>Metazoa</taxon>
        <taxon>Ecdysozoa</taxon>
        <taxon>Arthropoda</taxon>
        <taxon>Chelicerata</taxon>
        <taxon>Arachnida</taxon>
        <taxon>Acari</taxon>
        <taxon>Acariformes</taxon>
        <taxon>Sarcoptiformes</taxon>
        <taxon>Oribatida</taxon>
        <taxon>Brachypylina</taxon>
        <taxon>Oppioidea</taxon>
        <taxon>Oppiidae</taxon>
        <taxon>Oppiella</taxon>
    </lineage>
</organism>
<dbReference type="Proteomes" id="UP000728032">
    <property type="component" value="Unassembled WGS sequence"/>
</dbReference>
<evidence type="ECO:0000313" key="3">
    <source>
        <dbReference type="Proteomes" id="UP000728032"/>
    </source>
</evidence>
<dbReference type="EMBL" id="CAJPVJ010001990">
    <property type="protein sequence ID" value="CAG2165621.1"/>
    <property type="molecule type" value="Genomic_DNA"/>
</dbReference>
<evidence type="ECO:0000313" key="2">
    <source>
        <dbReference type="EMBL" id="CAD7645346.1"/>
    </source>
</evidence>